<dbReference type="InterPro" id="IPR036249">
    <property type="entry name" value="Thioredoxin-like_sf"/>
</dbReference>
<dbReference type="GO" id="GO:0004601">
    <property type="term" value="F:peroxidase activity"/>
    <property type="evidence" value="ECO:0007669"/>
    <property type="project" value="UniProtKB-KW"/>
</dbReference>
<evidence type="ECO:0000313" key="6">
    <source>
        <dbReference type="EMBL" id="TGA99395.1"/>
    </source>
</evidence>
<reference evidence="6 7" key="1">
    <citation type="journal article" date="2015" name="Int. J. Syst. Evol. Microbiol.">
        <title>Sporolactobacillus shoreae sp. nov. and Sporolactobacillus spathodeae sp. nov., two spore-forming lactic acid bacteria isolated from tree barks in Thailand.</title>
        <authorList>
            <person name="Thamacharoensuk T."/>
            <person name="Kitahara M."/>
            <person name="Ohkuma M."/>
            <person name="Thongchul N."/>
            <person name="Tanasupawat S."/>
        </authorList>
    </citation>
    <scope>NUCLEOTIDE SEQUENCE [LARGE SCALE GENOMIC DNA]</scope>
    <source>
        <strain evidence="6 7">BK92</strain>
    </source>
</reference>
<evidence type="ECO:0000313" key="7">
    <source>
        <dbReference type="Proteomes" id="UP000298347"/>
    </source>
</evidence>
<name>A0A4Z0GRW3_9BACL</name>
<evidence type="ECO:0000256" key="2">
    <source>
        <dbReference type="ARBA" id="ARBA00022559"/>
    </source>
</evidence>
<comment type="similarity">
    <text evidence="1 5">Belongs to the glutathione peroxidase family.</text>
</comment>
<comment type="caution">
    <text evidence="6">The sequence shown here is derived from an EMBL/GenBank/DDBJ whole genome shotgun (WGS) entry which is preliminary data.</text>
</comment>
<dbReference type="Proteomes" id="UP000298347">
    <property type="component" value="Unassembled WGS sequence"/>
</dbReference>
<organism evidence="6 7">
    <name type="scientific">Sporolactobacillus shoreae</name>
    <dbReference type="NCBI Taxonomy" id="1465501"/>
    <lineage>
        <taxon>Bacteria</taxon>
        <taxon>Bacillati</taxon>
        <taxon>Bacillota</taxon>
        <taxon>Bacilli</taxon>
        <taxon>Bacillales</taxon>
        <taxon>Sporolactobacillaceae</taxon>
        <taxon>Sporolactobacillus</taxon>
    </lineage>
</organism>
<keyword evidence="7" id="KW-1185">Reference proteome</keyword>
<dbReference type="OrthoDB" id="9789406at2"/>
<dbReference type="PIRSF" id="PIRSF000303">
    <property type="entry name" value="Glutathion_perox"/>
    <property type="match status" value="1"/>
</dbReference>
<accession>A0A4Z0GRW3</accession>
<keyword evidence="2 5" id="KW-0575">Peroxidase</keyword>
<dbReference type="Pfam" id="PF00255">
    <property type="entry name" value="GSHPx"/>
    <property type="match status" value="1"/>
</dbReference>
<sequence length="158" mass="18181">MSIYDYTFERLTGNKSESLIDYKGKVLLIANTASKCGFTPQYEGLESLYEKYKDQGFCVLGFPSDSFLKQEFSESEKTAEFCKINYGVTFPLFKKSKMKGKEMNPLFKELLEMSGAKKITWNFNKFLVNRQGDAISYYGSRVEPKDLEKEISVLIKTD</sequence>
<dbReference type="PROSITE" id="PS00460">
    <property type="entry name" value="GLUTATHIONE_PEROXID_1"/>
    <property type="match status" value="1"/>
</dbReference>
<dbReference type="CDD" id="cd00340">
    <property type="entry name" value="GSH_Peroxidase"/>
    <property type="match status" value="1"/>
</dbReference>
<dbReference type="PRINTS" id="PR01011">
    <property type="entry name" value="GLUTPROXDASE"/>
</dbReference>
<dbReference type="GO" id="GO:0034599">
    <property type="term" value="P:cellular response to oxidative stress"/>
    <property type="evidence" value="ECO:0007669"/>
    <property type="project" value="TreeGrafter"/>
</dbReference>
<evidence type="ECO:0000256" key="3">
    <source>
        <dbReference type="ARBA" id="ARBA00023002"/>
    </source>
</evidence>
<proteinExistence type="inferred from homology"/>
<evidence type="ECO:0000256" key="4">
    <source>
        <dbReference type="PIRSR" id="PIRSR000303-1"/>
    </source>
</evidence>
<dbReference type="Gene3D" id="3.40.30.10">
    <property type="entry name" value="Glutaredoxin"/>
    <property type="match status" value="1"/>
</dbReference>
<dbReference type="PROSITE" id="PS51355">
    <property type="entry name" value="GLUTATHIONE_PEROXID_3"/>
    <property type="match status" value="1"/>
</dbReference>
<dbReference type="InterPro" id="IPR000889">
    <property type="entry name" value="Glutathione_peroxidase"/>
</dbReference>
<evidence type="ECO:0000256" key="5">
    <source>
        <dbReference type="RuleBase" id="RU000499"/>
    </source>
</evidence>
<evidence type="ECO:0000256" key="1">
    <source>
        <dbReference type="ARBA" id="ARBA00006926"/>
    </source>
</evidence>
<dbReference type="PANTHER" id="PTHR11592">
    <property type="entry name" value="GLUTATHIONE PEROXIDASE"/>
    <property type="match status" value="1"/>
</dbReference>
<dbReference type="InterPro" id="IPR029759">
    <property type="entry name" value="GPX_AS"/>
</dbReference>
<feature type="active site" evidence="4">
    <location>
        <position position="36"/>
    </location>
</feature>
<dbReference type="SUPFAM" id="SSF52833">
    <property type="entry name" value="Thioredoxin-like"/>
    <property type="match status" value="1"/>
</dbReference>
<dbReference type="RefSeq" id="WP_135347419.1">
    <property type="nucleotide sequence ID" value="NZ_SRJD01000003.1"/>
</dbReference>
<keyword evidence="3 5" id="KW-0560">Oxidoreductase</keyword>
<gene>
    <name evidence="6" type="ORF">E4665_03430</name>
</gene>
<dbReference type="EMBL" id="SRJD01000003">
    <property type="protein sequence ID" value="TGA99395.1"/>
    <property type="molecule type" value="Genomic_DNA"/>
</dbReference>
<dbReference type="PANTHER" id="PTHR11592:SF78">
    <property type="entry name" value="GLUTATHIONE PEROXIDASE"/>
    <property type="match status" value="1"/>
</dbReference>
<protein>
    <recommendedName>
        <fullName evidence="5">Glutathione peroxidase</fullName>
    </recommendedName>
</protein>
<dbReference type="AlphaFoldDB" id="A0A4Z0GRW3"/>